<feature type="transmembrane region" description="Helical" evidence="1">
    <location>
        <begin position="85"/>
        <end position="106"/>
    </location>
</feature>
<sequence length="108" mass="12436">MPQDAAPPLLSRVFYLIFIFIISLFVFKSKLNDLVKATYLTMPLMIVLVMVGLLFYQQAKFFIAAIGALIVSAVLLYLYKKKLSWQYYFATFYVAVLGLCIMIFNIEI</sequence>
<proteinExistence type="predicted"/>
<evidence type="ECO:0000313" key="2">
    <source>
        <dbReference type="EMBL" id="MBW7572009.1"/>
    </source>
</evidence>
<feature type="transmembrane region" description="Helical" evidence="1">
    <location>
        <begin position="61"/>
        <end position="79"/>
    </location>
</feature>
<organism evidence="2 3">
    <name type="scientific">Caproiciproducens faecalis</name>
    <dbReference type="NCBI Taxonomy" id="2820301"/>
    <lineage>
        <taxon>Bacteria</taxon>
        <taxon>Bacillati</taxon>
        <taxon>Bacillota</taxon>
        <taxon>Clostridia</taxon>
        <taxon>Eubacteriales</taxon>
        <taxon>Acutalibacteraceae</taxon>
        <taxon>Caproiciproducens</taxon>
    </lineage>
</organism>
<comment type="caution">
    <text evidence="2">The sequence shown here is derived from an EMBL/GenBank/DDBJ whole genome shotgun (WGS) entry which is preliminary data.</text>
</comment>
<reference evidence="2 3" key="1">
    <citation type="submission" date="2021-03" db="EMBL/GenBank/DDBJ databases">
        <title>Caproiciproducens sp. nov. isolated from feces of cow.</title>
        <authorList>
            <person name="Choi J.-Y."/>
        </authorList>
    </citation>
    <scope>NUCLEOTIDE SEQUENCE [LARGE SCALE GENOMIC DNA]</scope>
    <source>
        <strain evidence="2 3">AGMB10547</strain>
    </source>
</reference>
<evidence type="ECO:0000256" key="1">
    <source>
        <dbReference type="SAM" id="Phobius"/>
    </source>
</evidence>
<gene>
    <name evidence="2" type="ORF">J5W02_04220</name>
</gene>
<keyword evidence="3" id="KW-1185">Reference proteome</keyword>
<feature type="transmembrane region" description="Helical" evidence="1">
    <location>
        <begin position="39"/>
        <end position="56"/>
    </location>
</feature>
<accession>A0ABS7DLN3</accession>
<keyword evidence="1" id="KW-0812">Transmembrane</keyword>
<evidence type="ECO:0000313" key="3">
    <source>
        <dbReference type="Proteomes" id="UP000719942"/>
    </source>
</evidence>
<keyword evidence="1" id="KW-0472">Membrane</keyword>
<protein>
    <submittedName>
        <fullName evidence="2">Uncharacterized protein</fullName>
    </submittedName>
</protein>
<dbReference type="Proteomes" id="UP000719942">
    <property type="component" value="Unassembled WGS sequence"/>
</dbReference>
<dbReference type="RefSeq" id="WP_219964374.1">
    <property type="nucleotide sequence ID" value="NZ_JAGFNZ010000001.1"/>
</dbReference>
<name>A0ABS7DLN3_9FIRM</name>
<dbReference type="EMBL" id="JAGFNZ010000001">
    <property type="protein sequence ID" value="MBW7572009.1"/>
    <property type="molecule type" value="Genomic_DNA"/>
</dbReference>
<feature type="transmembrane region" description="Helical" evidence="1">
    <location>
        <begin position="9"/>
        <end position="27"/>
    </location>
</feature>
<keyword evidence="1" id="KW-1133">Transmembrane helix</keyword>